<dbReference type="SUPFAM" id="SSF100895">
    <property type="entry name" value="Kazal-type serine protease inhibitors"/>
    <property type="match status" value="1"/>
</dbReference>
<evidence type="ECO:0000313" key="5">
    <source>
        <dbReference type="Proteomes" id="UP000186804"/>
    </source>
</evidence>
<feature type="region of interest" description="Disordered" evidence="1">
    <location>
        <begin position="377"/>
        <end position="400"/>
    </location>
</feature>
<dbReference type="CDD" id="cd00104">
    <property type="entry name" value="KAZAL_FS"/>
    <property type="match status" value="1"/>
</dbReference>
<evidence type="ECO:0000313" key="4">
    <source>
        <dbReference type="EMBL" id="OII77369.1"/>
    </source>
</evidence>
<dbReference type="SMART" id="SM00280">
    <property type="entry name" value="KAZAL"/>
    <property type="match status" value="1"/>
</dbReference>
<feature type="region of interest" description="Disordered" evidence="1">
    <location>
        <begin position="197"/>
        <end position="223"/>
    </location>
</feature>
<dbReference type="PROSITE" id="PS51465">
    <property type="entry name" value="KAZAL_2"/>
    <property type="match status" value="1"/>
</dbReference>
<dbReference type="InterPro" id="IPR002350">
    <property type="entry name" value="Kazal_dom"/>
</dbReference>
<evidence type="ECO:0000256" key="1">
    <source>
        <dbReference type="SAM" id="MobiDB-lite"/>
    </source>
</evidence>
<feature type="compositionally biased region" description="Low complexity" evidence="1">
    <location>
        <begin position="199"/>
        <end position="210"/>
    </location>
</feature>
<gene>
    <name evidence="4" type="ORF">cand_009540</name>
</gene>
<feature type="signal peptide" evidence="2">
    <location>
        <begin position="1"/>
        <end position="18"/>
    </location>
</feature>
<organism evidence="4 5">
    <name type="scientific">Cryptosporidium andersoni</name>
    <dbReference type="NCBI Taxonomy" id="117008"/>
    <lineage>
        <taxon>Eukaryota</taxon>
        <taxon>Sar</taxon>
        <taxon>Alveolata</taxon>
        <taxon>Apicomplexa</taxon>
        <taxon>Conoidasida</taxon>
        <taxon>Coccidia</taxon>
        <taxon>Eucoccidiorida</taxon>
        <taxon>Eimeriorina</taxon>
        <taxon>Cryptosporidiidae</taxon>
        <taxon>Cryptosporidium</taxon>
    </lineage>
</organism>
<dbReference type="VEuPathDB" id="CryptoDB:cand_009540"/>
<proteinExistence type="predicted"/>
<accession>A0A1J4MSY9</accession>
<name>A0A1J4MSY9_9CRYT</name>
<feature type="chain" id="PRO_5013357642" evidence="2">
    <location>
        <begin position="19"/>
        <end position="400"/>
    </location>
</feature>
<feature type="compositionally biased region" description="Polar residues" evidence="1">
    <location>
        <begin position="377"/>
        <end position="387"/>
    </location>
</feature>
<feature type="compositionally biased region" description="Low complexity" evidence="1">
    <location>
        <begin position="388"/>
        <end position="400"/>
    </location>
</feature>
<evidence type="ECO:0000256" key="2">
    <source>
        <dbReference type="SAM" id="SignalP"/>
    </source>
</evidence>
<comment type="caution">
    <text evidence="4">The sequence shown here is derived from an EMBL/GenBank/DDBJ whole genome shotgun (WGS) entry which is preliminary data.</text>
</comment>
<keyword evidence="5" id="KW-1185">Reference proteome</keyword>
<evidence type="ECO:0000259" key="3">
    <source>
        <dbReference type="PROSITE" id="PS51465"/>
    </source>
</evidence>
<feature type="domain" description="Kazal-like" evidence="3">
    <location>
        <begin position="30"/>
        <end position="81"/>
    </location>
</feature>
<dbReference type="AlphaFoldDB" id="A0A1J4MSY9"/>
<dbReference type="OrthoDB" id="343609at2759"/>
<reference evidence="4 5" key="1">
    <citation type="submission" date="2016-10" db="EMBL/GenBank/DDBJ databases">
        <title>Reductive evolution of mitochondrial metabolism and differential evolution of invasion-related proteins in Cryptosporidium.</title>
        <authorList>
            <person name="Liu S."/>
            <person name="Roellig D.M."/>
            <person name="Guo Y."/>
            <person name="Li N."/>
            <person name="Frace M.A."/>
            <person name="Tang K."/>
            <person name="Zhang L."/>
            <person name="Feng Y."/>
            <person name="Xiao L."/>
        </authorList>
    </citation>
    <scope>NUCLEOTIDE SEQUENCE [LARGE SCALE GENOMIC DNA]</scope>
    <source>
        <strain evidence="4">30847</strain>
    </source>
</reference>
<protein>
    <submittedName>
        <fullName evidence="4">Kazal-type serine protease inhibitor domain-containing protein</fullName>
    </submittedName>
</protein>
<sequence>MIKLLALIISTTILTVSATGIFRDVSDIVTDSSNPCHVTCPREYAPVCATDAETYLNICLFGVANCINKDLKIVANVTCPDLLVHLTYVAQKGVVDSANAFDATLGTVETITKGTGQLIAATINTIPTIGFPTFGKPFSGSPLPLNTTSESNIELGSTTTTVSPQVVYSSETFIARPTQLSLKTSTNIAGKLYKEAENTSTSTVETSTRSDYSSTTKTAESNKVSGNSLVAQVRNVTPTRTMLQVGEAVNLKLSNLGNGISDSTTNQVSLNNIHDTLTTIEGLAVQALDDLSTKSNSLNLPLKLLNPLNTTSIEDATIGLANSTITQIESVLPTHLNLSSISEVNQLPHLSLHSLSSSIDGILETVSNTTTQIIEPVQSGNNGNQSPTLNTTENLTNFLH</sequence>
<dbReference type="GeneID" id="92365139"/>
<dbReference type="RefSeq" id="XP_067069215.1">
    <property type="nucleotide sequence ID" value="XM_067211194.1"/>
</dbReference>
<dbReference type="Pfam" id="PF00050">
    <property type="entry name" value="Kazal_1"/>
    <property type="match status" value="1"/>
</dbReference>
<dbReference type="Gene3D" id="3.30.60.30">
    <property type="match status" value="1"/>
</dbReference>
<keyword evidence="2" id="KW-0732">Signal</keyword>
<dbReference type="InterPro" id="IPR036058">
    <property type="entry name" value="Kazal_dom_sf"/>
</dbReference>
<dbReference type="Proteomes" id="UP000186804">
    <property type="component" value="Unassembled WGS sequence"/>
</dbReference>
<dbReference type="EMBL" id="LRBS01000038">
    <property type="protein sequence ID" value="OII77369.1"/>
    <property type="molecule type" value="Genomic_DNA"/>
</dbReference>
<feature type="compositionally biased region" description="Polar residues" evidence="1">
    <location>
        <begin position="211"/>
        <end position="223"/>
    </location>
</feature>